<proteinExistence type="predicted"/>
<organism evidence="1 2">
    <name type="scientific">Rotaria sordida</name>
    <dbReference type="NCBI Taxonomy" id="392033"/>
    <lineage>
        <taxon>Eukaryota</taxon>
        <taxon>Metazoa</taxon>
        <taxon>Spiralia</taxon>
        <taxon>Gnathifera</taxon>
        <taxon>Rotifera</taxon>
        <taxon>Eurotatoria</taxon>
        <taxon>Bdelloidea</taxon>
        <taxon>Philodinida</taxon>
        <taxon>Philodinidae</taxon>
        <taxon>Rotaria</taxon>
    </lineage>
</organism>
<dbReference type="Proteomes" id="UP000663874">
    <property type="component" value="Unassembled WGS sequence"/>
</dbReference>
<gene>
    <name evidence="1" type="ORF">FNK824_LOCUS43289</name>
</gene>
<comment type="caution">
    <text evidence="1">The sequence shown here is derived from an EMBL/GenBank/DDBJ whole genome shotgun (WGS) entry which is preliminary data.</text>
</comment>
<dbReference type="EMBL" id="CAJOBE010058875">
    <property type="protein sequence ID" value="CAF4380450.1"/>
    <property type="molecule type" value="Genomic_DNA"/>
</dbReference>
<sequence>MSSLIDILPTVHLSFVNLPSLILPKSDATIDDNETLIDQLSDQYEESRLIYGN</sequence>
<feature type="non-terminal residue" evidence="1">
    <location>
        <position position="53"/>
    </location>
</feature>
<accession>A0A820MZP2</accession>
<evidence type="ECO:0000313" key="1">
    <source>
        <dbReference type="EMBL" id="CAF4380450.1"/>
    </source>
</evidence>
<dbReference type="AlphaFoldDB" id="A0A820MZP2"/>
<evidence type="ECO:0000313" key="2">
    <source>
        <dbReference type="Proteomes" id="UP000663874"/>
    </source>
</evidence>
<protein>
    <submittedName>
        <fullName evidence="1">Uncharacterized protein</fullName>
    </submittedName>
</protein>
<name>A0A820MZP2_9BILA</name>
<reference evidence="1" key="1">
    <citation type="submission" date="2021-02" db="EMBL/GenBank/DDBJ databases">
        <authorList>
            <person name="Nowell W R."/>
        </authorList>
    </citation>
    <scope>NUCLEOTIDE SEQUENCE</scope>
</reference>